<dbReference type="EMBL" id="OX336137">
    <property type="protein sequence ID" value="CAI2719094.1"/>
    <property type="molecule type" value="Genomic_DNA"/>
</dbReference>
<name>A0ABN8W278_9BACT</name>
<reference evidence="3 4" key="1">
    <citation type="submission" date="2022-09" db="EMBL/GenBank/DDBJ databases">
        <authorList>
            <person name="Kop L."/>
        </authorList>
    </citation>
    <scope>NUCLEOTIDE SEQUENCE [LARGE SCALE GENOMIC DNA]</scope>
    <source>
        <strain evidence="3 4">347</strain>
    </source>
</reference>
<accession>A0ABN8W278</accession>
<keyword evidence="4" id="KW-1185">Reference proteome</keyword>
<evidence type="ECO:0000256" key="1">
    <source>
        <dbReference type="SAM" id="MobiDB-lite"/>
    </source>
</evidence>
<evidence type="ECO:0000313" key="4">
    <source>
        <dbReference type="Proteomes" id="UP001157733"/>
    </source>
</evidence>
<feature type="region of interest" description="Disordered" evidence="1">
    <location>
        <begin position="141"/>
        <end position="163"/>
    </location>
</feature>
<proteinExistence type="predicted"/>
<keyword evidence="2" id="KW-0732">Signal</keyword>
<evidence type="ECO:0008006" key="5">
    <source>
        <dbReference type="Google" id="ProtNLM"/>
    </source>
</evidence>
<feature type="chain" id="PRO_5046412528" description="Secreted protein" evidence="2">
    <location>
        <begin position="25"/>
        <end position="163"/>
    </location>
</feature>
<feature type="signal peptide" evidence="2">
    <location>
        <begin position="1"/>
        <end position="24"/>
    </location>
</feature>
<organism evidence="3 4">
    <name type="scientific">Nitrospina watsonii</name>
    <dbReference type="NCBI Taxonomy" id="1323948"/>
    <lineage>
        <taxon>Bacteria</taxon>
        <taxon>Pseudomonadati</taxon>
        <taxon>Nitrospinota/Tectimicrobiota group</taxon>
        <taxon>Nitrospinota</taxon>
        <taxon>Nitrospinia</taxon>
        <taxon>Nitrospinales</taxon>
        <taxon>Nitrospinaceae</taxon>
        <taxon>Nitrospina</taxon>
    </lineage>
</organism>
<sequence length="163" mass="17973">MVRKMVAIAATVLAFVAVSTMASANETTLKPGESSVCENASWIVYNASETDETTLEFDIGPYAYSWDKVWSREIAPGGYQTNAIAMRSNFTNKGPGTIVVNCQRQRYDRHDWKIDAGAGKTYQSDFHLDHVRPMTYIEPGLGMPEGTERGISGVVGNKPEAFR</sequence>
<evidence type="ECO:0000256" key="2">
    <source>
        <dbReference type="SAM" id="SignalP"/>
    </source>
</evidence>
<protein>
    <recommendedName>
        <fullName evidence="5">Secreted protein</fullName>
    </recommendedName>
</protein>
<dbReference type="RefSeq" id="WP_282011949.1">
    <property type="nucleotide sequence ID" value="NZ_OX336137.1"/>
</dbReference>
<evidence type="ECO:0000313" key="3">
    <source>
        <dbReference type="EMBL" id="CAI2719094.1"/>
    </source>
</evidence>
<gene>
    <name evidence="3" type="ORF">NSPWAT_2238</name>
</gene>
<dbReference type="Proteomes" id="UP001157733">
    <property type="component" value="Chromosome"/>
</dbReference>